<organism evidence="2 3">
    <name type="scientific">Rhodocytophaga aerolata</name>
    <dbReference type="NCBI Taxonomy" id="455078"/>
    <lineage>
        <taxon>Bacteria</taxon>
        <taxon>Pseudomonadati</taxon>
        <taxon>Bacteroidota</taxon>
        <taxon>Cytophagia</taxon>
        <taxon>Cytophagales</taxon>
        <taxon>Rhodocytophagaceae</taxon>
        <taxon>Rhodocytophaga</taxon>
    </lineage>
</organism>
<reference evidence="2" key="1">
    <citation type="submission" date="2023-07" db="EMBL/GenBank/DDBJ databases">
        <title>The genome sequence of Rhodocytophaga aerolata KACC 12507.</title>
        <authorList>
            <person name="Zhang X."/>
        </authorList>
    </citation>
    <scope>NUCLEOTIDE SEQUENCE</scope>
    <source>
        <strain evidence="2">KACC 12507</strain>
    </source>
</reference>
<dbReference type="Proteomes" id="UP001168528">
    <property type="component" value="Unassembled WGS sequence"/>
</dbReference>
<evidence type="ECO:0000313" key="2">
    <source>
        <dbReference type="EMBL" id="MDO1448034.1"/>
    </source>
</evidence>
<dbReference type="PROSITE" id="PS51166">
    <property type="entry name" value="CBM20"/>
    <property type="match status" value="1"/>
</dbReference>
<dbReference type="SUPFAM" id="SSF81296">
    <property type="entry name" value="E set domains"/>
    <property type="match status" value="1"/>
</dbReference>
<dbReference type="SUPFAM" id="SSF49452">
    <property type="entry name" value="Starch-binding domain-like"/>
    <property type="match status" value="1"/>
</dbReference>
<dbReference type="InterPro" id="IPR014756">
    <property type="entry name" value="Ig_E-set"/>
</dbReference>
<gene>
    <name evidence="2" type="ORF">Q0590_17305</name>
</gene>
<dbReference type="Gene3D" id="2.60.40.10">
    <property type="entry name" value="Immunoglobulins"/>
    <property type="match status" value="3"/>
</dbReference>
<dbReference type="InterPro" id="IPR013783">
    <property type="entry name" value="Ig-like_fold"/>
</dbReference>
<dbReference type="CDD" id="cd02859">
    <property type="entry name" value="E_set_AMPKbeta_like_N"/>
    <property type="match status" value="1"/>
</dbReference>
<dbReference type="InterPro" id="IPR002044">
    <property type="entry name" value="CBM20"/>
</dbReference>
<name>A0ABT8R7F8_9BACT</name>
<accession>A0ABT8R7F8</accession>
<protein>
    <recommendedName>
        <fullName evidence="1">CBM20 domain-containing protein</fullName>
    </recommendedName>
</protein>
<evidence type="ECO:0000313" key="3">
    <source>
        <dbReference type="Proteomes" id="UP001168528"/>
    </source>
</evidence>
<dbReference type="RefSeq" id="WP_302038839.1">
    <property type="nucleotide sequence ID" value="NZ_JAUKPO010000009.1"/>
</dbReference>
<feature type="domain" description="CBM20" evidence="1">
    <location>
        <begin position="129"/>
        <end position="233"/>
    </location>
</feature>
<comment type="caution">
    <text evidence="2">The sequence shown here is derived from an EMBL/GenBank/DDBJ whole genome shotgun (WGS) entry which is preliminary data.</text>
</comment>
<dbReference type="SMART" id="SM01065">
    <property type="entry name" value="CBM_2"/>
    <property type="match status" value="3"/>
</dbReference>
<proteinExistence type="predicted"/>
<dbReference type="EMBL" id="JAUKPO010000009">
    <property type="protein sequence ID" value="MDO1448034.1"/>
    <property type="molecule type" value="Genomic_DNA"/>
</dbReference>
<evidence type="ECO:0000259" key="1">
    <source>
        <dbReference type="PROSITE" id="PS51166"/>
    </source>
</evidence>
<dbReference type="InterPro" id="IPR013784">
    <property type="entry name" value="Carb-bd-like_fold"/>
</dbReference>
<keyword evidence="3" id="KW-1185">Reference proteome</keyword>
<sequence length="347" mass="39821">MSTVPEQKIHKIAVWLVLLLLSSTLFSCEKVTIVVKDIPGNTPKGSVLFVTGNFNVFDPGDQNYMLRRNSDSTYSIRLPRGTGKITYKFTRGDWTTVERDGCGHEQPYRTFTYGEADTLYTQILSWEDLGPVDCDLVTFVVKPPSQTPANEPLYIAGNFNNWNPEDEKYMLTKNQNGTYSIQVPKQAGTIEYKFTRGGWWREEVDELGEPIPNRQFTYGRIDTVHLSIPGWKDIEKVNKPFVTFRVRTAENTPSDAPIYIVGTFNSWYAGDKNYRLQQIEKNLYTITLPAKKQYIEFKFTRGGWQTEEVDAYGNKISNRQYEYGMADTVDIFIPGWIDLPGKRADTE</sequence>